<dbReference type="InterPro" id="IPR036514">
    <property type="entry name" value="SGNH_hydro_sf"/>
</dbReference>
<evidence type="ECO:0008006" key="4">
    <source>
        <dbReference type="Google" id="ProtNLM"/>
    </source>
</evidence>
<proteinExistence type="predicted"/>
<keyword evidence="3" id="KW-1185">Reference proteome</keyword>
<evidence type="ECO:0000313" key="2">
    <source>
        <dbReference type="EMBL" id="PLU09476.1"/>
    </source>
</evidence>
<feature type="region of interest" description="Disordered" evidence="1">
    <location>
        <begin position="1"/>
        <end position="44"/>
    </location>
</feature>
<feature type="compositionally biased region" description="Low complexity" evidence="1">
    <location>
        <begin position="34"/>
        <end position="44"/>
    </location>
</feature>
<sequence>MQEAELKPIQKRKPQGRTKTPKGATSGKRSHAIDASAPSNDSSPSLILEKDPAICLVYHVKDRRNRYLQKEEALRLYGAASRDAVVARTSTVRICGDGDSWINILWPLSGLAGYHPTLYDILEGRYYAPNVAYPGDTFEQMLVKKDYRSLVKSASFDFFIFSGGGNDVLGGGALTQLLRSRSSGTPSDPRSFLRLDILDRTVRKLEDGYNEIARDVVILSSPKRTQMLVHGYDVPKPVQGGVWLGGPFTRRGFSLIQDATIIKSILTYLVDRFYDMLERVERAQDNVTVVHLKDVVGNRWNDELHPKRAASQDLAKKFSRVIDALSAVPVA</sequence>
<reference evidence="2 3" key="1">
    <citation type="journal article" date="2018" name="FEMS Microbiol. Ecol.">
        <title>Co-invading symbiotic mutualists of Medicago polymorpha retain high ancestral diversity and contain diverse accessory genomes.</title>
        <authorList>
            <person name="Porter S.S."/>
            <person name="Faber-Hammond J.J."/>
            <person name="Friesen M.L."/>
        </authorList>
    </citation>
    <scope>NUCLEOTIDE SEQUENCE [LARGE SCALE GENOMIC DNA]</scope>
    <source>
        <strain evidence="2 3">Str16</strain>
    </source>
</reference>
<protein>
    <recommendedName>
        <fullName evidence="4">SGNH hydrolase-type esterase domain-containing protein</fullName>
    </recommendedName>
</protein>
<dbReference type="EMBL" id="NBUC01000007">
    <property type="protein sequence ID" value="PLU09476.1"/>
    <property type="molecule type" value="Genomic_DNA"/>
</dbReference>
<evidence type="ECO:0000313" key="3">
    <source>
        <dbReference type="Proteomes" id="UP001190825"/>
    </source>
</evidence>
<accession>A0ABX4TSV4</accession>
<evidence type="ECO:0000256" key="1">
    <source>
        <dbReference type="SAM" id="MobiDB-lite"/>
    </source>
</evidence>
<comment type="caution">
    <text evidence="2">The sequence shown here is derived from an EMBL/GenBank/DDBJ whole genome shotgun (WGS) entry which is preliminary data.</text>
</comment>
<dbReference type="SUPFAM" id="SSF52266">
    <property type="entry name" value="SGNH hydrolase"/>
    <property type="match status" value="1"/>
</dbReference>
<feature type="compositionally biased region" description="Basic residues" evidence="1">
    <location>
        <begin position="9"/>
        <end position="20"/>
    </location>
</feature>
<dbReference type="Gene3D" id="3.40.50.1110">
    <property type="entry name" value="SGNH hydrolase"/>
    <property type="match status" value="1"/>
</dbReference>
<gene>
    <name evidence="2" type="ORF">BMJ33_00720</name>
</gene>
<name>A0ABX4TSV4_9HYPH</name>
<dbReference type="RefSeq" id="WP_101778353.1">
    <property type="nucleotide sequence ID" value="NZ_NBUC01000007.1"/>
</dbReference>
<dbReference type="Proteomes" id="UP001190825">
    <property type="component" value="Unassembled WGS sequence"/>
</dbReference>
<organism evidence="2 3">
    <name type="scientific">Sinorhizobium medicae</name>
    <dbReference type="NCBI Taxonomy" id="110321"/>
    <lineage>
        <taxon>Bacteria</taxon>
        <taxon>Pseudomonadati</taxon>
        <taxon>Pseudomonadota</taxon>
        <taxon>Alphaproteobacteria</taxon>
        <taxon>Hyphomicrobiales</taxon>
        <taxon>Rhizobiaceae</taxon>
        <taxon>Sinorhizobium/Ensifer group</taxon>
        <taxon>Sinorhizobium</taxon>
    </lineage>
</organism>